<dbReference type="EMBL" id="ML179068">
    <property type="protein sequence ID" value="THV03334.1"/>
    <property type="molecule type" value="Genomic_DNA"/>
</dbReference>
<feature type="compositionally biased region" description="Low complexity" evidence="2">
    <location>
        <begin position="719"/>
        <end position="741"/>
    </location>
</feature>
<gene>
    <name evidence="3" type="ORF">K435DRAFT_748008</name>
</gene>
<feature type="compositionally biased region" description="Basic and acidic residues" evidence="2">
    <location>
        <begin position="978"/>
        <end position="991"/>
    </location>
</feature>
<feature type="region of interest" description="Disordered" evidence="2">
    <location>
        <begin position="362"/>
        <end position="428"/>
    </location>
</feature>
<keyword evidence="4" id="KW-1185">Reference proteome</keyword>
<feature type="region of interest" description="Disordered" evidence="2">
    <location>
        <begin position="972"/>
        <end position="1002"/>
    </location>
</feature>
<organism evidence="3 4">
    <name type="scientific">Dendrothele bispora (strain CBS 962.96)</name>
    <dbReference type="NCBI Taxonomy" id="1314807"/>
    <lineage>
        <taxon>Eukaryota</taxon>
        <taxon>Fungi</taxon>
        <taxon>Dikarya</taxon>
        <taxon>Basidiomycota</taxon>
        <taxon>Agaricomycotina</taxon>
        <taxon>Agaricomycetes</taxon>
        <taxon>Agaricomycetidae</taxon>
        <taxon>Agaricales</taxon>
        <taxon>Agaricales incertae sedis</taxon>
        <taxon>Dendrothele</taxon>
    </lineage>
</organism>
<evidence type="ECO:0000313" key="4">
    <source>
        <dbReference type="Proteomes" id="UP000297245"/>
    </source>
</evidence>
<feature type="region of interest" description="Disordered" evidence="2">
    <location>
        <begin position="1"/>
        <end position="25"/>
    </location>
</feature>
<evidence type="ECO:0000256" key="1">
    <source>
        <dbReference type="SAM" id="Coils"/>
    </source>
</evidence>
<dbReference type="OrthoDB" id="4088568at2759"/>
<feature type="compositionally biased region" description="Polar residues" evidence="2">
    <location>
        <begin position="858"/>
        <end position="867"/>
    </location>
</feature>
<feature type="compositionally biased region" description="Polar residues" evidence="2">
    <location>
        <begin position="405"/>
        <end position="421"/>
    </location>
</feature>
<feature type="region of interest" description="Disordered" evidence="2">
    <location>
        <begin position="923"/>
        <end position="943"/>
    </location>
</feature>
<accession>A0A4S8MM69</accession>
<keyword evidence="1" id="KW-0175">Coiled coil</keyword>
<feature type="coiled-coil region" evidence="1">
    <location>
        <begin position="205"/>
        <end position="339"/>
    </location>
</feature>
<feature type="region of interest" description="Disordered" evidence="2">
    <location>
        <begin position="660"/>
        <end position="699"/>
    </location>
</feature>
<feature type="region of interest" description="Disordered" evidence="2">
    <location>
        <begin position="463"/>
        <end position="504"/>
    </location>
</feature>
<feature type="compositionally biased region" description="Polar residues" evidence="2">
    <location>
        <begin position="464"/>
        <end position="480"/>
    </location>
</feature>
<feature type="compositionally biased region" description="Polar residues" evidence="2">
    <location>
        <begin position="797"/>
        <end position="806"/>
    </location>
</feature>
<feature type="region of interest" description="Disordered" evidence="2">
    <location>
        <begin position="715"/>
        <end position="770"/>
    </location>
</feature>
<reference evidence="3 4" key="1">
    <citation type="journal article" date="2019" name="Nat. Ecol. Evol.">
        <title>Megaphylogeny resolves global patterns of mushroom evolution.</title>
        <authorList>
            <person name="Varga T."/>
            <person name="Krizsan K."/>
            <person name="Foldi C."/>
            <person name="Dima B."/>
            <person name="Sanchez-Garcia M."/>
            <person name="Sanchez-Ramirez S."/>
            <person name="Szollosi G.J."/>
            <person name="Szarkandi J.G."/>
            <person name="Papp V."/>
            <person name="Albert L."/>
            <person name="Andreopoulos W."/>
            <person name="Angelini C."/>
            <person name="Antonin V."/>
            <person name="Barry K.W."/>
            <person name="Bougher N.L."/>
            <person name="Buchanan P."/>
            <person name="Buyck B."/>
            <person name="Bense V."/>
            <person name="Catcheside P."/>
            <person name="Chovatia M."/>
            <person name="Cooper J."/>
            <person name="Damon W."/>
            <person name="Desjardin D."/>
            <person name="Finy P."/>
            <person name="Geml J."/>
            <person name="Haridas S."/>
            <person name="Hughes K."/>
            <person name="Justo A."/>
            <person name="Karasinski D."/>
            <person name="Kautmanova I."/>
            <person name="Kiss B."/>
            <person name="Kocsube S."/>
            <person name="Kotiranta H."/>
            <person name="LaButti K.M."/>
            <person name="Lechner B.E."/>
            <person name="Liimatainen K."/>
            <person name="Lipzen A."/>
            <person name="Lukacs Z."/>
            <person name="Mihaltcheva S."/>
            <person name="Morgado L.N."/>
            <person name="Niskanen T."/>
            <person name="Noordeloos M.E."/>
            <person name="Ohm R.A."/>
            <person name="Ortiz-Santana B."/>
            <person name="Ovrebo C."/>
            <person name="Racz N."/>
            <person name="Riley R."/>
            <person name="Savchenko A."/>
            <person name="Shiryaev A."/>
            <person name="Soop K."/>
            <person name="Spirin V."/>
            <person name="Szebenyi C."/>
            <person name="Tomsovsky M."/>
            <person name="Tulloss R.E."/>
            <person name="Uehling J."/>
            <person name="Grigoriev I.V."/>
            <person name="Vagvolgyi C."/>
            <person name="Papp T."/>
            <person name="Martin F.M."/>
            <person name="Miettinen O."/>
            <person name="Hibbett D.S."/>
            <person name="Nagy L.G."/>
        </authorList>
    </citation>
    <scope>NUCLEOTIDE SEQUENCE [LARGE SCALE GENOMIC DNA]</scope>
    <source>
        <strain evidence="3 4">CBS 962.96</strain>
    </source>
</reference>
<proteinExistence type="predicted"/>
<evidence type="ECO:0000256" key="2">
    <source>
        <dbReference type="SAM" id="MobiDB-lite"/>
    </source>
</evidence>
<feature type="compositionally biased region" description="Polar residues" evidence="2">
    <location>
        <begin position="669"/>
        <end position="685"/>
    </location>
</feature>
<feature type="region of interest" description="Disordered" evidence="2">
    <location>
        <begin position="785"/>
        <end position="884"/>
    </location>
</feature>
<evidence type="ECO:0000313" key="3">
    <source>
        <dbReference type="EMBL" id="THV03334.1"/>
    </source>
</evidence>
<protein>
    <submittedName>
        <fullName evidence="3">Uncharacterized protein</fullName>
    </submittedName>
</protein>
<name>A0A4S8MM69_DENBC</name>
<sequence>MKARPIPTSQIMQRADSRPITPESDSQLANSLDIAANTIDDLTLALANFSRVSSPEPPSSLTCCCGRPDCENTLAWQAKKSRLESRLTLSAQVGQALLQRHEAYVRKHEVRDINFNEITTTPIQLQTFPDNQASTDDDTEDVDSRVSELLKEKHTLEKRLTQALVNNEVTEVSSKTLLQELQEARTTISRLSTSHAKSVGWETRLSAAMKEKDDMQQERDFESQRARLAESRFAALKERTLKLQADVRRLQDELEEKRQHRLEESESNLQDARSRIESLNTKIGSLATPDHSEITSILESLVDDNEGLKRDNAELQALLAESRDDLYALQQEVEEQRVNQPNRPSRATTPLGLQFKQHYYSGSMPSNLLKEPQSSQKKGRPSSLERRGFGQRPLTPDTTHLPLSPTDSTAASESRFSSYSQPLPRYPTSPYEIEIQVDEQEDEIPAPPEKTRYHKPLFLLTRSRGVQTESPETPLPSSGKLSPIPVPTPSPHDPRSESSSFSESTASNMAILIERVVQLLNRMAQSDALTLTNRLKRQHLRGADVGHLSRSTVNNILSEAAGLRNQFRYLLEDEKTVTLCNRKDLRAFFKLIRDLFVAMGEMRVTLNDVILDPSIAPRISELALDPAKAEAEKRRAQKDGNAAVVGAWIAPITKLFGAPVGRSSEGQDRSGTPSAGATLTRSVSGRETVRPPRFVPKLGPALSASATTVNVEFSGSGTGRATTSTSAASPANAQASSSSSSRPPPPLTSKPSMNVMGIFAGAPAHPSSEEPWVKIPKRVVSLQTNEPMAPSPYRQATIPSPTTVRASHQHRMSRNVDAVVDLENSSRVGGDSRDDEEDEEPDRVGPLLERTLRRRGLSDSSIHSTYIQGDEDGGDESQLSPQRITAGAAAAAAWSTPMGKGSGSVLQTLSKRMQNFRLGVGSGSGYGVQDSPTRQTSSHRHHSGGGVGILPTLGNWAAANAAAVDMGGSESLMAVGSPRDESSMFQREPHGLSRHGPGGDFF</sequence>
<dbReference type="AlphaFoldDB" id="A0A4S8MM69"/>
<dbReference type="Proteomes" id="UP000297245">
    <property type="component" value="Unassembled WGS sequence"/>
</dbReference>